<evidence type="ECO:0000313" key="4">
    <source>
        <dbReference type="Proteomes" id="UP000813463"/>
    </source>
</evidence>
<dbReference type="GeneID" id="130469759"/>
<evidence type="ECO:0000259" key="2">
    <source>
        <dbReference type="Pfam" id="PF03372"/>
    </source>
</evidence>
<dbReference type="InterPro" id="IPR000477">
    <property type="entry name" value="RT_dom"/>
</dbReference>
<dbReference type="Pfam" id="PF03372">
    <property type="entry name" value="Exo_endo_phos"/>
    <property type="match status" value="1"/>
</dbReference>
<dbReference type="SUPFAM" id="SSF56219">
    <property type="entry name" value="DNase I-like"/>
    <property type="match status" value="1"/>
</dbReference>
<dbReference type="InterPro" id="IPR043502">
    <property type="entry name" value="DNA/RNA_pol_sf"/>
</dbReference>
<dbReference type="InterPro" id="IPR005135">
    <property type="entry name" value="Endo/exonuclease/phosphatase"/>
</dbReference>
<accession>A0ABM3RHW2</accession>
<dbReference type="PANTHER" id="PTHR33116">
    <property type="entry name" value="REVERSE TRANSCRIPTASE ZINC-BINDING DOMAIN-CONTAINING PROTEIN-RELATED-RELATED"/>
    <property type="match status" value="1"/>
</dbReference>
<evidence type="ECO:0000259" key="1">
    <source>
        <dbReference type="Pfam" id="PF00078"/>
    </source>
</evidence>
<dbReference type="Gene3D" id="3.60.10.10">
    <property type="entry name" value="Endonuclease/exonuclease/phosphatase"/>
    <property type="match status" value="1"/>
</dbReference>
<feature type="domain" description="Reverse transcriptase zinc-binding" evidence="3">
    <location>
        <begin position="833"/>
        <end position="914"/>
    </location>
</feature>
<organism evidence="4 5">
    <name type="scientific">Spinacia oleracea</name>
    <name type="common">Spinach</name>
    <dbReference type="NCBI Taxonomy" id="3562"/>
    <lineage>
        <taxon>Eukaryota</taxon>
        <taxon>Viridiplantae</taxon>
        <taxon>Streptophyta</taxon>
        <taxon>Embryophyta</taxon>
        <taxon>Tracheophyta</taxon>
        <taxon>Spermatophyta</taxon>
        <taxon>Magnoliopsida</taxon>
        <taxon>eudicotyledons</taxon>
        <taxon>Gunneridae</taxon>
        <taxon>Pentapetalae</taxon>
        <taxon>Caryophyllales</taxon>
        <taxon>Chenopodiaceae</taxon>
        <taxon>Chenopodioideae</taxon>
        <taxon>Anserineae</taxon>
        <taxon>Spinacia</taxon>
    </lineage>
</organism>
<feature type="domain" description="Reverse transcriptase" evidence="1">
    <location>
        <begin position="450"/>
        <end position="593"/>
    </location>
</feature>
<dbReference type="Pfam" id="PF00078">
    <property type="entry name" value="RVT_1"/>
    <property type="match status" value="1"/>
</dbReference>
<sequence>MKKQDEVRRFIQKFDVELVGLLEHKVKGANLGKLYQRVFTGWCFTGNVSFHKGGRIVVAWKLGSFTVSVVAVTAQLIHCHVTPISGKNGFYCTFVYAFNDSKQRIELWRDLKVLNTQDPWIMCGDFNCVMASDERIGAPVRQAEITDINNCMHVCSMEDVKSVGNMFTWNNKQQGSARVFSKLDRVLANPAWQSEYVDAGVYPRSAGGRKPFRYFTMWKSAPTYNTIIQDVWREQLPGSKMYVLVTKSKKVKVVLKELNKKGFADIQAAEIKAHQAMLEAQQAMHSNPANQQLVDLELDAIKEYKLHHQVYMDFLKQKAKLDWIKAGDENTSLFHQSIKARNVQNHVYSIHDIYAWKMARYSRASPLITEHHRTLLNAPYTREEVKNALFSILGTKAPGPDDFGSFFYKDSWHIVGDEVIDAVLDVLNSGKLLKEINHIVITLIPKTKCPKNVSEFRPISCCNTLYKCVTKVMCGRLRQVLQDLILENQGGFVHGRYIAHNIMVVQDLVRHYGRKSVKPSCLLKVDLQKAYDTVDWCFLKEMLEILGFPTTFTELVMTCVTTPMFSLMINGTMHGFFKSKRGLRQGDPMSPLLGISFHLFLAPLALFSKTSGLMANKSKSAIYCHGMPECDVKRVVDASDFTRSTLPFKYLGVPICSKRISASQCDVLVDKMTARIKMWSTRNLSYTTRMQLVNSVLLSLHMYWAQIFILPKSVLHDIAKICRAFLWSGRAYSSKPSSVAWDRVCSPKQVGGLGFRDVITWNIASLGKYVWAITTKQDNIWIKWINSVYIKDGDVWEYQPSASASWYWKRICATRDQLKQVFSYVEFRNMAQYSVKQVYNKLVGDKPHVQWDKVVWNRLNVPKHRFICWLAVQNRLQTTAKLAKIGVSSSADCLICKQAAEVHEHLFFSCQYNQLCFQDLAIWLNIRSTNTGLQNVINIIKRGKHSKFRNQVCYAGVAALVYLIWKSRNQSFWEGSVPTVNSVMSNLKRIVKDRIKSVMCKKFVVVCVHLCVRWLSCIDVGW</sequence>
<dbReference type="InterPro" id="IPR026960">
    <property type="entry name" value="RVT-Znf"/>
</dbReference>
<reference evidence="4" key="1">
    <citation type="journal article" date="2021" name="Nat. Commun.">
        <title>Genomic analyses provide insights into spinach domestication and the genetic basis of agronomic traits.</title>
        <authorList>
            <person name="Cai X."/>
            <person name="Sun X."/>
            <person name="Xu C."/>
            <person name="Sun H."/>
            <person name="Wang X."/>
            <person name="Ge C."/>
            <person name="Zhang Z."/>
            <person name="Wang Q."/>
            <person name="Fei Z."/>
            <person name="Jiao C."/>
            <person name="Wang Q."/>
        </authorList>
    </citation>
    <scope>NUCLEOTIDE SEQUENCE [LARGE SCALE GENOMIC DNA]</scope>
    <source>
        <strain evidence="4">cv. Varoflay</strain>
    </source>
</reference>
<dbReference type="RefSeq" id="XP_056695195.1">
    <property type="nucleotide sequence ID" value="XM_056839217.1"/>
</dbReference>
<name>A0ABM3RHW2_SPIOL</name>
<dbReference type="SUPFAM" id="SSF56672">
    <property type="entry name" value="DNA/RNA polymerases"/>
    <property type="match status" value="1"/>
</dbReference>
<evidence type="ECO:0008006" key="6">
    <source>
        <dbReference type="Google" id="ProtNLM"/>
    </source>
</evidence>
<dbReference type="InterPro" id="IPR036691">
    <property type="entry name" value="Endo/exonu/phosph_ase_sf"/>
</dbReference>
<proteinExistence type="predicted"/>
<reference evidence="5" key="2">
    <citation type="submission" date="2025-08" db="UniProtKB">
        <authorList>
            <consortium name="RefSeq"/>
        </authorList>
    </citation>
    <scope>IDENTIFICATION</scope>
    <source>
        <tissue evidence="5">Leaf</tissue>
    </source>
</reference>
<protein>
    <recommendedName>
        <fullName evidence="6">Reverse transcriptase domain-containing protein</fullName>
    </recommendedName>
</protein>
<dbReference type="CDD" id="cd01650">
    <property type="entry name" value="RT_nLTR_like"/>
    <property type="match status" value="1"/>
</dbReference>
<keyword evidence="4" id="KW-1185">Reference proteome</keyword>
<dbReference type="Proteomes" id="UP000813463">
    <property type="component" value="Chromosome 3"/>
</dbReference>
<dbReference type="Pfam" id="PF13966">
    <property type="entry name" value="zf-RVT"/>
    <property type="match status" value="1"/>
</dbReference>
<evidence type="ECO:0000313" key="5">
    <source>
        <dbReference type="RefSeq" id="XP_056695195.1"/>
    </source>
</evidence>
<feature type="domain" description="Endonuclease/exonuclease/phosphatase" evidence="2">
    <location>
        <begin position="3"/>
        <end position="201"/>
    </location>
</feature>
<evidence type="ECO:0000259" key="3">
    <source>
        <dbReference type="Pfam" id="PF13966"/>
    </source>
</evidence>
<dbReference type="PANTHER" id="PTHR33116:SF84">
    <property type="entry name" value="RNA-DIRECTED DNA POLYMERASE"/>
    <property type="match status" value="1"/>
</dbReference>
<gene>
    <name evidence="5" type="primary">LOC130469759</name>
</gene>